<feature type="compositionally biased region" description="Basic and acidic residues" evidence="7">
    <location>
        <begin position="335"/>
        <end position="350"/>
    </location>
</feature>
<evidence type="ECO:0000256" key="5">
    <source>
        <dbReference type="ARBA" id="ARBA00023242"/>
    </source>
</evidence>
<keyword evidence="4" id="KW-0804">Transcription</keyword>
<dbReference type="FunCoup" id="Q755P4">
    <property type="interactions" value="563"/>
</dbReference>
<dbReference type="PANTHER" id="PTHR13044">
    <property type="entry name" value="ACTIVATING TRANSCRIPTION FACTOR ATF 4/5"/>
    <property type="match status" value="1"/>
</dbReference>
<keyword evidence="9" id="KW-1185">Reference proteome</keyword>
<evidence type="ECO:0000256" key="7">
    <source>
        <dbReference type="SAM" id="MobiDB-lite"/>
    </source>
</evidence>
<dbReference type="GO" id="GO:0005634">
    <property type="term" value="C:nucleus"/>
    <property type="evidence" value="ECO:0000318"/>
    <property type="project" value="GO_Central"/>
</dbReference>
<evidence type="ECO:0000256" key="3">
    <source>
        <dbReference type="ARBA" id="ARBA00023125"/>
    </source>
</evidence>
<dbReference type="OrthoDB" id="1939598at2759"/>
<dbReference type="RefSeq" id="NP_985319.1">
    <property type="nucleotide sequence ID" value="NM_210673.1"/>
</dbReference>
<evidence type="ECO:0000256" key="2">
    <source>
        <dbReference type="ARBA" id="ARBA00023015"/>
    </source>
</evidence>
<reference evidence="9" key="2">
    <citation type="journal article" date="2013" name="G3 (Bethesda)">
        <title>Genomes of Ashbya fungi isolated from insects reveal four mating-type loci, numerous translocations, lack of transposons, and distinct gene duplications.</title>
        <authorList>
            <person name="Dietrich F.S."/>
            <person name="Voegeli S."/>
            <person name="Kuo S."/>
            <person name="Philippsen P."/>
        </authorList>
    </citation>
    <scope>GENOME REANNOTATION</scope>
    <source>
        <strain evidence="9">ATCC 10895 / CBS 109.51 / FGSC 9923 / NRRL Y-1056</strain>
    </source>
</reference>
<organism evidence="8 9">
    <name type="scientific">Eremothecium gossypii (strain ATCC 10895 / CBS 109.51 / FGSC 9923 / NRRL Y-1056)</name>
    <name type="common">Yeast</name>
    <name type="synonym">Ashbya gossypii</name>
    <dbReference type="NCBI Taxonomy" id="284811"/>
    <lineage>
        <taxon>Eukaryota</taxon>
        <taxon>Fungi</taxon>
        <taxon>Dikarya</taxon>
        <taxon>Ascomycota</taxon>
        <taxon>Saccharomycotina</taxon>
        <taxon>Saccharomycetes</taxon>
        <taxon>Saccharomycetales</taxon>
        <taxon>Saccharomycetaceae</taxon>
        <taxon>Eremothecium</taxon>
    </lineage>
</organism>
<reference evidence="8 9" key="1">
    <citation type="journal article" date="2004" name="Science">
        <title>The Ashbya gossypii genome as a tool for mapping the ancient Saccharomyces cerevisiae genome.</title>
        <authorList>
            <person name="Dietrich F.S."/>
            <person name="Voegeli S."/>
            <person name="Brachat S."/>
            <person name="Lerch A."/>
            <person name="Gates K."/>
            <person name="Steiner S."/>
            <person name="Mohr C."/>
            <person name="Pohlmann R."/>
            <person name="Luedi P."/>
            <person name="Choi S."/>
            <person name="Wing R.A."/>
            <person name="Flavier A."/>
            <person name="Gaffney T.D."/>
            <person name="Philippsen P."/>
        </authorList>
    </citation>
    <scope>NUCLEOTIDE SEQUENCE [LARGE SCALE GENOMIC DNA]</scope>
    <source>
        <strain evidence="9">ATCC 10895 / CBS 109.51 / FGSC 9923 / NRRL Y-1056</strain>
    </source>
</reference>
<feature type="region of interest" description="Disordered" evidence="7">
    <location>
        <begin position="327"/>
        <end position="401"/>
    </location>
</feature>
<dbReference type="GO" id="GO:0006357">
    <property type="term" value="P:regulation of transcription by RNA polymerase II"/>
    <property type="evidence" value="ECO:0000318"/>
    <property type="project" value="GO_Central"/>
</dbReference>
<evidence type="ECO:0000256" key="1">
    <source>
        <dbReference type="ARBA" id="ARBA00004123"/>
    </source>
</evidence>
<dbReference type="HOGENOM" id="CLU_022093_0_0_1"/>
<dbReference type="STRING" id="284811.Q755P4"/>
<dbReference type="InParanoid" id="Q755P4"/>
<gene>
    <name evidence="8" type="ORF">AGOS_AFL231C</name>
</gene>
<evidence type="ECO:0000313" key="8">
    <source>
        <dbReference type="EMBL" id="AAS53143.1"/>
    </source>
</evidence>
<feature type="region of interest" description="Disordered" evidence="7">
    <location>
        <begin position="267"/>
        <end position="296"/>
    </location>
</feature>
<sequence length="487" mass="52755">MSLPPNHMQNLFGDDAGGSHNTGHGTGGEDVTPALLLEQLAYVDNFMTDLDPDFSNLDTLLGDRGSSATTGLPLDERLAAELSAFADESFIFPDEDKHDGEGNADRANEVGGSALSDAWTQSREDAAGNRRAQLLSERRNTFLAAQYDSTRQRFSRQAETPGAGDTDHGGFINYDTAPAPAAGDFALDVEQAQAPATGTQVGQRGVTPPSYPNIQMPEYSRIPTATLVALLPKVEVPPGALRSLLQVGFTRDQVDAVRAIMAYHQTRGVQSSTGTARTVPSLAQRSRMPLQSPSMAYGSVAPVSEARESPAGTADNNSATLFLELLSKQQGRRRSSAEPTERHEEREHRSSVAPEEQQRTWPRTASRDIDTLSNGPLLGDGQSNSDNLSRSAGHPLAEGSSAQVAEVKAAYGNTTKAHLRRKQKELELEKSVQELSQLATTLKQRIQTLEMENRLLRNIVVEKGEPSKTEKDKATQRQFYPEVHEGA</sequence>
<feature type="region of interest" description="Disordered" evidence="7">
    <location>
        <begin position="1"/>
        <end position="30"/>
    </location>
</feature>
<protein>
    <submittedName>
        <fullName evidence="8">AFL231Cp</fullName>
    </submittedName>
</protein>
<feature type="compositionally biased region" description="Basic and acidic residues" evidence="7">
    <location>
        <begin position="463"/>
        <end position="475"/>
    </location>
</feature>
<dbReference type="AlphaFoldDB" id="Q755P4"/>
<dbReference type="eggNOG" id="ENOG502QSA8">
    <property type="taxonomic scope" value="Eukaryota"/>
</dbReference>
<evidence type="ECO:0000256" key="4">
    <source>
        <dbReference type="ARBA" id="ARBA00023163"/>
    </source>
</evidence>
<evidence type="ECO:0000313" key="9">
    <source>
        <dbReference type="Proteomes" id="UP000000591"/>
    </source>
</evidence>
<dbReference type="KEGG" id="ago:AGOS_AFL231C"/>
<proteinExistence type="predicted"/>
<dbReference type="EMBL" id="AE016819">
    <property type="protein sequence ID" value="AAS53143.1"/>
    <property type="molecule type" value="Genomic_DNA"/>
</dbReference>
<keyword evidence="2" id="KW-0805">Transcription regulation</keyword>
<feature type="compositionally biased region" description="Polar residues" evidence="7">
    <location>
        <begin position="381"/>
        <end position="390"/>
    </location>
</feature>
<keyword evidence="6" id="KW-0175">Coiled coil</keyword>
<dbReference type="GO" id="GO:0001228">
    <property type="term" value="F:DNA-binding transcription activator activity, RNA polymerase II-specific"/>
    <property type="evidence" value="ECO:0000318"/>
    <property type="project" value="GO_Central"/>
</dbReference>
<feature type="region of interest" description="Disordered" evidence="7">
    <location>
        <begin position="149"/>
        <end position="168"/>
    </location>
</feature>
<feature type="coiled-coil region" evidence="6">
    <location>
        <begin position="421"/>
        <end position="459"/>
    </location>
</feature>
<feature type="compositionally biased region" description="Polar residues" evidence="7">
    <location>
        <begin position="267"/>
        <end position="294"/>
    </location>
</feature>
<evidence type="ECO:0000256" key="6">
    <source>
        <dbReference type="SAM" id="Coils"/>
    </source>
</evidence>
<dbReference type="GO" id="GO:0000977">
    <property type="term" value="F:RNA polymerase II transcription regulatory region sequence-specific DNA binding"/>
    <property type="evidence" value="ECO:0000318"/>
    <property type="project" value="GO_Central"/>
</dbReference>
<comment type="subcellular location">
    <subcellularLocation>
        <location evidence="1">Nucleus</location>
    </subcellularLocation>
</comment>
<dbReference type="Proteomes" id="UP000000591">
    <property type="component" value="Chromosome VI"/>
</dbReference>
<feature type="region of interest" description="Disordered" evidence="7">
    <location>
        <begin position="463"/>
        <end position="487"/>
    </location>
</feature>
<dbReference type="GeneID" id="4621548"/>
<keyword evidence="5" id="KW-0539">Nucleus</keyword>
<name>Q755P4_EREGS</name>
<keyword evidence="3" id="KW-0238">DNA-binding</keyword>
<dbReference type="GO" id="GO:0089713">
    <property type="term" value="C:Cbf1-Met4-Met28 complex"/>
    <property type="evidence" value="ECO:0000318"/>
    <property type="project" value="GO_Central"/>
</dbReference>
<dbReference type="OMA" id="YPEVHEG"/>
<accession>Q755P4</accession>
<dbReference type="PANTHER" id="PTHR13044:SF14">
    <property type="entry name" value="CRYPTOCEPHAL, ISOFORM A"/>
    <property type="match status" value="1"/>
</dbReference>